<dbReference type="EMBL" id="BMRB01000002">
    <property type="protein sequence ID" value="GGS28978.1"/>
    <property type="molecule type" value="Genomic_DNA"/>
</dbReference>
<accession>A0A918LBT4</accession>
<evidence type="ECO:0000313" key="2">
    <source>
        <dbReference type="Proteomes" id="UP000660680"/>
    </source>
</evidence>
<proteinExistence type="predicted"/>
<dbReference type="AlphaFoldDB" id="A0A918LBT4"/>
<reference evidence="1" key="1">
    <citation type="journal article" date="2014" name="Int. J. Syst. Evol. Microbiol.">
        <title>Complete genome sequence of Corynebacterium casei LMG S-19264T (=DSM 44701T), isolated from a smear-ripened cheese.</title>
        <authorList>
            <consortium name="US DOE Joint Genome Institute (JGI-PGF)"/>
            <person name="Walter F."/>
            <person name="Albersmeier A."/>
            <person name="Kalinowski J."/>
            <person name="Ruckert C."/>
        </authorList>
    </citation>
    <scope>NUCLEOTIDE SEQUENCE</scope>
    <source>
        <strain evidence="1">JCM 3276</strain>
    </source>
</reference>
<protein>
    <submittedName>
        <fullName evidence="1">Uncharacterized protein</fullName>
    </submittedName>
</protein>
<comment type="caution">
    <text evidence="1">The sequence shown here is derived from an EMBL/GenBank/DDBJ whole genome shotgun (WGS) entry which is preliminary data.</text>
</comment>
<keyword evidence="2" id="KW-1185">Reference proteome</keyword>
<dbReference type="Proteomes" id="UP000660680">
    <property type="component" value="Unassembled WGS sequence"/>
</dbReference>
<evidence type="ECO:0000313" key="1">
    <source>
        <dbReference type="EMBL" id="GGS28978.1"/>
    </source>
</evidence>
<name>A0A918LBT4_9PSEU</name>
<gene>
    <name evidence="1" type="ORF">GCM10010171_22700</name>
</gene>
<dbReference type="PROSITE" id="PS51257">
    <property type="entry name" value="PROKAR_LIPOPROTEIN"/>
    <property type="match status" value="1"/>
</dbReference>
<organism evidence="1 2">
    <name type="scientific">Actinokineospora fastidiosa</name>
    <dbReference type="NCBI Taxonomy" id="1816"/>
    <lineage>
        <taxon>Bacteria</taxon>
        <taxon>Bacillati</taxon>
        <taxon>Actinomycetota</taxon>
        <taxon>Actinomycetes</taxon>
        <taxon>Pseudonocardiales</taxon>
        <taxon>Pseudonocardiaceae</taxon>
        <taxon>Actinokineospora</taxon>
    </lineage>
</organism>
<reference evidence="1" key="2">
    <citation type="submission" date="2020-09" db="EMBL/GenBank/DDBJ databases">
        <authorList>
            <person name="Sun Q."/>
            <person name="Ohkuma M."/>
        </authorList>
    </citation>
    <scope>NUCLEOTIDE SEQUENCE</scope>
    <source>
        <strain evidence="1">JCM 3276</strain>
    </source>
</reference>
<sequence length="109" mass="11647">MRSIVPLLALLALVTGCGGNNSGVEVEFDVELENAISELARARASRPLKELVPGDWTSVHVILGPDTGASIQEQLGQPVEITGDGTYGGDYIQDGDLLVFKRDGEIVRR</sequence>